<dbReference type="InterPro" id="IPR005532">
    <property type="entry name" value="SUMF_dom"/>
</dbReference>
<dbReference type="Pfam" id="PF03781">
    <property type="entry name" value="FGE-sulfatase"/>
    <property type="match status" value="1"/>
</dbReference>
<reference evidence="2 3" key="1">
    <citation type="submission" date="2024-09" db="EMBL/GenBank/DDBJ databases">
        <authorList>
            <person name="D'Angelo T."/>
        </authorList>
    </citation>
    <scope>NUCLEOTIDE SEQUENCE [LARGE SCALE GENOMIC DNA]</scope>
    <source>
        <strain evidence="2">SAG AM-320-E07</strain>
    </source>
</reference>
<dbReference type="InterPro" id="IPR042095">
    <property type="entry name" value="SUMF_sf"/>
</dbReference>
<accession>A0ABV6YJT0</accession>
<comment type="caution">
    <text evidence="2">The sequence shown here is derived from an EMBL/GenBank/DDBJ whole genome shotgun (WGS) entry which is preliminary data.</text>
</comment>
<dbReference type="EMBL" id="JBHPKH010000022">
    <property type="protein sequence ID" value="MFC1572585.1"/>
    <property type="molecule type" value="Genomic_DNA"/>
</dbReference>
<organism evidence="2 3">
    <name type="scientific">Eiseniibacteriota bacterium</name>
    <dbReference type="NCBI Taxonomy" id="2212470"/>
    <lineage>
        <taxon>Bacteria</taxon>
        <taxon>Candidatus Eiseniibacteriota</taxon>
    </lineage>
</organism>
<gene>
    <name evidence="2" type="ORF">ACFL6M_03195</name>
</gene>
<evidence type="ECO:0000313" key="2">
    <source>
        <dbReference type="EMBL" id="MFC1572585.1"/>
    </source>
</evidence>
<sequence length="346" mass="37963">MRQRVMVLLGLALVLCVPAGNGDWRMRIHKGTTTEYHAIAEIDSLTFFDFNGMVLVPAGTFIMGDGVASCGLDEHEVTLTHSFYLGQHEVTNQEYLEAVQWAYDQGYVTATTSSVRDNLDGSTSELLDLDNEYSEIQFDGAGSFYLRESPSSNAQSAYPGGYDPSNHPVKVVTWYGSVRYCDWLSLQTDLPRAYEHSGNWSCNGGDPYGAEGYRLPTDAEWEYAAQWDDERIYPWGSEAPGCSRANYNSCVSWTSPVGSYPDAPAALGLSDMAGNVWEWCNDWHVCNLGMDPAIDPTGPGSGGNRVIRGGSWSHADYYLRCATRNVSSPSGSGSYVGFRAARAIHP</sequence>
<proteinExistence type="predicted"/>
<dbReference type="PANTHER" id="PTHR23150">
    <property type="entry name" value="SULFATASE MODIFYING FACTOR 1, 2"/>
    <property type="match status" value="1"/>
</dbReference>
<protein>
    <submittedName>
        <fullName evidence="2">Formylglycine-generating enzyme family protein</fullName>
    </submittedName>
</protein>
<feature type="domain" description="Sulfatase-modifying factor enzyme-like" evidence="1">
    <location>
        <begin position="51"/>
        <end position="342"/>
    </location>
</feature>
<dbReference type="PANTHER" id="PTHR23150:SF19">
    <property type="entry name" value="FORMYLGLYCINE-GENERATING ENZYME"/>
    <property type="match status" value="1"/>
</dbReference>
<dbReference type="InterPro" id="IPR016187">
    <property type="entry name" value="CTDL_fold"/>
</dbReference>
<dbReference type="InterPro" id="IPR051043">
    <property type="entry name" value="Sulfatase_Mod_Factor_Kinase"/>
</dbReference>
<evidence type="ECO:0000259" key="1">
    <source>
        <dbReference type="Pfam" id="PF03781"/>
    </source>
</evidence>
<dbReference type="SUPFAM" id="SSF56436">
    <property type="entry name" value="C-type lectin-like"/>
    <property type="match status" value="1"/>
</dbReference>
<dbReference type="Proteomes" id="UP001593833">
    <property type="component" value="Unassembled WGS sequence"/>
</dbReference>
<dbReference type="Gene3D" id="3.90.1580.10">
    <property type="entry name" value="paralog of FGE (formylglycine-generating enzyme)"/>
    <property type="match status" value="1"/>
</dbReference>
<keyword evidence="3" id="KW-1185">Reference proteome</keyword>
<evidence type="ECO:0000313" key="3">
    <source>
        <dbReference type="Proteomes" id="UP001593833"/>
    </source>
</evidence>
<name>A0ABV6YJT0_UNCEI</name>